<organism evidence="1 2">
    <name type="scientific">Acaryochloris thomasi RCC1774</name>
    <dbReference type="NCBI Taxonomy" id="1764569"/>
    <lineage>
        <taxon>Bacteria</taxon>
        <taxon>Bacillati</taxon>
        <taxon>Cyanobacteriota</taxon>
        <taxon>Cyanophyceae</taxon>
        <taxon>Acaryochloridales</taxon>
        <taxon>Acaryochloridaceae</taxon>
        <taxon>Acaryochloris</taxon>
        <taxon>Acaryochloris thomasi</taxon>
    </lineage>
</organism>
<sequence>MGLSNSIQDRETQAKIAEECAQLMDEQVATKKGISGLAIKTAYRALKGLGPGYVPRALQGLLPPALRAVEPMWDEGLRAGDPVEHLSQNREQTAEVLLGVTDTKISKAQNKIVIAAYKKVRKSVKGDVEEAVPGLAKIINNHTNN</sequence>
<accession>A0A2W1JQ02</accession>
<evidence type="ECO:0000313" key="1">
    <source>
        <dbReference type="EMBL" id="PZD75403.1"/>
    </source>
</evidence>
<dbReference type="AlphaFoldDB" id="A0A2W1JQ02"/>
<dbReference type="Proteomes" id="UP000248857">
    <property type="component" value="Unassembled WGS sequence"/>
</dbReference>
<proteinExistence type="predicted"/>
<gene>
    <name evidence="1" type="ORF">C1752_00333</name>
</gene>
<protein>
    <submittedName>
        <fullName evidence="1">Uncharacterized protein</fullName>
    </submittedName>
</protein>
<dbReference type="OrthoDB" id="530636at2"/>
<dbReference type="Pfam" id="PF21893">
    <property type="entry name" value="DUF6918"/>
    <property type="match status" value="1"/>
</dbReference>
<evidence type="ECO:0000313" key="2">
    <source>
        <dbReference type="Proteomes" id="UP000248857"/>
    </source>
</evidence>
<comment type="caution">
    <text evidence="1">The sequence shown here is derived from an EMBL/GenBank/DDBJ whole genome shotgun (WGS) entry which is preliminary data.</text>
</comment>
<keyword evidence="2" id="KW-1185">Reference proteome</keyword>
<name>A0A2W1JQ02_9CYAN</name>
<dbReference type="RefSeq" id="WP_110984311.1">
    <property type="nucleotide sequence ID" value="NZ_CAWNWM010000001.1"/>
</dbReference>
<reference evidence="1 2" key="1">
    <citation type="journal article" date="2018" name="Sci. Rep.">
        <title>A novel species of the marine cyanobacterium Acaryochloris with a unique pigment content and lifestyle.</title>
        <authorList>
            <person name="Partensky F."/>
            <person name="Six C."/>
            <person name="Ratin M."/>
            <person name="Garczarek L."/>
            <person name="Vaulot D."/>
            <person name="Probert I."/>
            <person name="Calteau A."/>
            <person name="Gourvil P."/>
            <person name="Marie D."/>
            <person name="Grebert T."/>
            <person name="Bouchier C."/>
            <person name="Le Panse S."/>
            <person name="Gachenot M."/>
            <person name="Rodriguez F."/>
            <person name="Garrido J.L."/>
        </authorList>
    </citation>
    <scope>NUCLEOTIDE SEQUENCE [LARGE SCALE GENOMIC DNA]</scope>
    <source>
        <strain evidence="1 2">RCC1774</strain>
    </source>
</reference>
<dbReference type="InterPro" id="IPR054211">
    <property type="entry name" value="DUF6918"/>
</dbReference>
<dbReference type="EMBL" id="PQWO01000001">
    <property type="protein sequence ID" value="PZD75403.1"/>
    <property type="molecule type" value="Genomic_DNA"/>
</dbReference>